<gene>
    <name evidence="2" type="ORF">KJB30_07015</name>
</gene>
<feature type="transmembrane region" description="Helical" evidence="1">
    <location>
        <begin position="44"/>
        <end position="68"/>
    </location>
</feature>
<reference evidence="2 3" key="1">
    <citation type="submission" date="2021-05" db="EMBL/GenBank/DDBJ databases">
        <title>The draft genome of Geobacter chapellei DSM 13688.</title>
        <authorList>
            <person name="Xu Z."/>
            <person name="Masuda Y."/>
            <person name="Itoh H."/>
            <person name="Senoo K."/>
        </authorList>
    </citation>
    <scope>NUCLEOTIDE SEQUENCE [LARGE SCALE GENOMIC DNA]</scope>
    <source>
        <strain evidence="2 3">DSM 13688</strain>
    </source>
</reference>
<comment type="caution">
    <text evidence="2">The sequence shown here is derived from an EMBL/GenBank/DDBJ whole genome shotgun (WGS) entry which is preliminary data.</text>
</comment>
<keyword evidence="1" id="KW-0812">Transmembrane</keyword>
<keyword evidence="3" id="KW-1185">Reference proteome</keyword>
<proteinExistence type="predicted"/>
<dbReference type="Proteomes" id="UP000784128">
    <property type="component" value="Unassembled WGS sequence"/>
</dbReference>
<evidence type="ECO:0000256" key="1">
    <source>
        <dbReference type="SAM" id="Phobius"/>
    </source>
</evidence>
<name>A0ABS5U792_9BACT</name>
<feature type="transmembrane region" description="Helical" evidence="1">
    <location>
        <begin position="80"/>
        <end position="99"/>
    </location>
</feature>
<accession>A0ABS5U792</accession>
<evidence type="ECO:0000313" key="2">
    <source>
        <dbReference type="EMBL" id="MBT1071526.1"/>
    </source>
</evidence>
<dbReference type="RefSeq" id="WP_214297324.1">
    <property type="nucleotide sequence ID" value="NZ_JAHDYS010000005.1"/>
</dbReference>
<protein>
    <submittedName>
        <fullName evidence="2">Uncharacterized protein</fullName>
    </submittedName>
</protein>
<sequence length="119" mass="13275">MRKRTIRSGMRILLAALLLIIVASFFHAGIADFFSLSMHTEQRIYSLGIFWAAAMGAYGVMLATLGFILPSTPRDDGVRVLPLFMLIAFGMIFFFYLFVTTLTTPVNERPLHPGSTITI</sequence>
<dbReference type="EMBL" id="JAHDYS010000005">
    <property type="protein sequence ID" value="MBT1071526.1"/>
    <property type="molecule type" value="Genomic_DNA"/>
</dbReference>
<keyword evidence="1" id="KW-0472">Membrane</keyword>
<evidence type="ECO:0000313" key="3">
    <source>
        <dbReference type="Proteomes" id="UP000784128"/>
    </source>
</evidence>
<organism evidence="2 3">
    <name type="scientific">Pelotalea chapellei</name>
    <dbReference type="NCBI Taxonomy" id="44671"/>
    <lineage>
        <taxon>Bacteria</taxon>
        <taxon>Pseudomonadati</taxon>
        <taxon>Thermodesulfobacteriota</taxon>
        <taxon>Desulfuromonadia</taxon>
        <taxon>Geobacterales</taxon>
        <taxon>Geobacteraceae</taxon>
        <taxon>Pelotalea</taxon>
    </lineage>
</organism>
<keyword evidence="1" id="KW-1133">Transmembrane helix</keyword>